<evidence type="ECO:0000256" key="4">
    <source>
        <dbReference type="ARBA" id="ARBA00023125"/>
    </source>
</evidence>
<dbReference type="InterPro" id="IPR051446">
    <property type="entry name" value="HTH_trans_reg/aminotransferase"/>
</dbReference>
<dbReference type="CDD" id="cd00609">
    <property type="entry name" value="AAT_like"/>
    <property type="match status" value="1"/>
</dbReference>
<dbReference type="PROSITE" id="PS50949">
    <property type="entry name" value="HTH_GNTR"/>
    <property type="match status" value="1"/>
</dbReference>
<keyword evidence="9" id="KW-1185">Reference proteome</keyword>
<keyword evidence="5" id="KW-0804">Transcription</keyword>
<evidence type="ECO:0000256" key="1">
    <source>
        <dbReference type="ARBA" id="ARBA00005384"/>
    </source>
</evidence>
<dbReference type="Pfam" id="PF00392">
    <property type="entry name" value="GntR"/>
    <property type="match status" value="1"/>
</dbReference>
<organism evidence="8 9">
    <name type="scientific">Murimonas intestini</name>
    <dbReference type="NCBI Taxonomy" id="1337051"/>
    <lineage>
        <taxon>Bacteria</taxon>
        <taxon>Bacillati</taxon>
        <taxon>Bacillota</taxon>
        <taxon>Clostridia</taxon>
        <taxon>Lachnospirales</taxon>
        <taxon>Lachnospiraceae</taxon>
        <taxon>Murimonas</taxon>
    </lineage>
</organism>
<evidence type="ECO:0000256" key="5">
    <source>
        <dbReference type="ARBA" id="ARBA00023163"/>
    </source>
</evidence>
<dbReference type="Pfam" id="PF00155">
    <property type="entry name" value="Aminotran_1_2"/>
    <property type="match status" value="1"/>
</dbReference>
<evidence type="ECO:0000313" key="9">
    <source>
        <dbReference type="Proteomes" id="UP000245412"/>
    </source>
</evidence>
<dbReference type="InterPro" id="IPR015421">
    <property type="entry name" value="PyrdxlP-dep_Trfase_major"/>
</dbReference>
<gene>
    <name evidence="8" type="ORF">C7383_103374</name>
</gene>
<dbReference type="SMART" id="SM00345">
    <property type="entry name" value="HTH_GNTR"/>
    <property type="match status" value="1"/>
</dbReference>
<dbReference type="EMBL" id="QGGY01000003">
    <property type="protein sequence ID" value="PWJ77528.1"/>
    <property type="molecule type" value="Genomic_DNA"/>
</dbReference>
<keyword evidence="8" id="KW-0808">Transferase</keyword>
<feature type="coiled-coil region" evidence="6">
    <location>
        <begin position="82"/>
        <end position="109"/>
    </location>
</feature>
<dbReference type="InterPro" id="IPR036388">
    <property type="entry name" value="WH-like_DNA-bd_sf"/>
</dbReference>
<dbReference type="SUPFAM" id="SSF46785">
    <property type="entry name" value="Winged helix' DNA-binding domain"/>
    <property type="match status" value="1"/>
</dbReference>
<evidence type="ECO:0000256" key="3">
    <source>
        <dbReference type="ARBA" id="ARBA00023015"/>
    </source>
</evidence>
<accession>A0AB73T7K0</accession>
<reference evidence="8 9" key="1">
    <citation type="submission" date="2018-05" db="EMBL/GenBank/DDBJ databases">
        <authorList>
            <person name="Goeker M."/>
            <person name="Huntemann M."/>
            <person name="Clum A."/>
            <person name="Pillay M."/>
            <person name="Palaniappan K."/>
            <person name="Varghese N."/>
            <person name="Mikhailova N."/>
            <person name="Stamatis D."/>
            <person name="Reddy T."/>
            <person name="Daum C."/>
            <person name="Shapiro N."/>
            <person name="Ivanova N."/>
            <person name="Kyrpides N."/>
            <person name="Woyke T."/>
        </authorList>
    </citation>
    <scope>NUCLEOTIDE SEQUENCE [LARGE SCALE GENOMIC DNA]</scope>
    <source>
        <strain evidence="8 9">DSM 26524</strain>
    </source>
</reference>
<dbReference type="GO" id="GO:0003677">
    <property type="term" value="F:DNA binding"/>
    <property type="evidence" value="ECO:0007669"/>
    <property type="project" value="UniProtKB-KW"/>
</dbReference>
<proteinExistence type="inferred from homology"/>
<dbReference type="Gene3D" id="1.10.10.10">
    <property type="entry name" value="Winged helix-like DNA-binding domain superfamily/Winged helix DNA-binding domain"/>
    <property type="match status" value="1"/>
</dbReference>
<feature type="domain" description="HTH gntR-type" evidence="7">
    <location>
        <begin position="14"/>
        <end position="82"/>
    </location>
</feature>
<dbReference type="AlphaFoldDB" id="A0AB73T7K0"/>
<dbReference type="InterPro" id="IPR004839">
    <property type="entry name" value="Aminotransferase_I/II_large"/>
</dbReference>
<dbReference type="GO" id="GO:0003700">
    <property type="term" value="F:DNA-binding transcription factor activity"/>
    <property type="evidence" value="ECO:0007669"/>
    <property type="project" value="InterPro"/>
</dbReference>
<dbReference type="PRINTS" id="PR00035">
    <property type="entry name" value="HTHGNTR"/>
</dbReference>
<dbReference type="RefSeq" id="WP_109625623.1">
    <property type="nucleotide sequence ID" value="NZ_JANKBI010000002.1"/>
</dbReference>
<dbReference type="InterPro" id="IPR000524">
    <property type="entry name" value="Tscrpt_reg_HTH_GntR"/>
</dbReference>
<comment type="similarity">
    <text evidence="1">In the C-terminal section; belongs to the class-I pyridoxal-phosphate-dependent aminotransferase family.</text>
</comment>
<keyword evidence="2" id="KW-0663">Pyridoxal phosphate</keyword>
<dbReference type="SUPFAM" id="SSF53383">
    <property type="entry name" value="PLP-dependent transferases"/>
    <property type="match status" value="1"/>
</dbReference>
<dbReference type="GO" id="GO:0008483">
    <property type="term" value="F:transaminase activity"/>
    <property type="evidence" value="ECO:0007669"/>
    <property type="project" value="UniProtKB-KW"/>
</dbReference>
<dbReference type="InterPro" id="IPR015424">
    <property type="entry name" value="PyrdxlP-dep_Trfase"/>
</dbReference>
<evidence type="ECO:0000259" key="7">
    <source>
        <dbReference type="PROSITE" id="PS50949"/>
    </source>
</evidence>
<dbReference type="InterPro" id="IPR036390">
    <property type="entry name" value="WH_DNA-bd_sf"/>
</dbReference>
<comment type="caution">
    <text evidence="8">The sequence shown here is derived from an EMBL/GenBank/DDBJ whole genome shotgun (WGS) entry which is preliminary data.</text>
</comment>
<evidence type="ECO:0000256" key="6">
    <source>
        <dbReference type="SAM" id="Coils"/>
    </source>
</evidence>
<dbReference type="GO" id="GO:0030170">
    <property type="term" value="F:pyridoxal phosphate binding"/>
    <property type="evidence" value="ECO:0007669"/>
    <property type="project" value="InterPro"/>
</dbReference>
<dbReference type="PANTHER" id="PTHR46577:SF1">
    <property type="entry name" value="HTH-TYPE TRANSCRIPTIONAL REGULATORY PROTEIN GABR"/>
    <property type="match status" value="1"/>
</dbReference>
<keyword evidence="8" id="KW-0032">Aminotransferase</keyword>
<dbReference type="Gene3D" id="3.40.640.10">
    <property type="entry name" value="Type I PLP-dependent aspartate aminotransferase-like (Major domain)"/>
    <property type="match status" value="1"/>
</dbReference>
<evidence type="ECO:0000256" key="2">
    <source>
        <dbReference type="ARBA" id="ARBA00022898"/>
    </source>
</evidence>
<protein>
    <submittedName>
        <fullName evidence="8">GntR family transcriptional regulator/MocR family aminotransferase</fullName>
    </submittedName>
</protein>
<dbReference type="CDD" id="cd07377">
    <property type="entry name" value="WHTH_GntR"/>
    <property type="match status" value="1"/>
</dbReference>
<evidence type="ECO:0000313" key="8">
    <source>
        <dbReference type="EMBL" id="PWJ77528.1"/>
    </source>
</evidence>
<keyword evidence="4" id="KW-0238">DNA-binding</keyword>
<keyword evidence="6" id="KW-0175">Coiled coil</keyword>
<sequence>MTELTISLDTKSSRPLYEQIYAYIKEEIQAGGLPFKERLPSSRNLAKYLQVSRSTVDLAYEQLLSEGYIESIPCRGYFVSELDGLCFLKQETEEEKEDKEEENSRYDYDFSPYGIDVASFPQSAWRKVSKSILSEENHDYFQLGDPNGEILLRRTIAEYLHQARGVNCTASQVIVGAGNDYLLMLLCTICGREYKIAMENPTYMKAYRVLKMLSKEMVTIPMDQEGMKVDALEKSGAEMAYVMPSHQYPLGTVMPIRRRMELLRWAVKKEGRYIIEDDYDSEFRYKGKPIPSLQGYDNAGKVVYIGTFSRSIAPSIRISYMVLPHSLLELYQRRGALFSSTVSRVDQMIITRFLKEGHFERHLNRMRAVYKGRHDLLLECLKQNGILDICRVSGENAGVHILLEFVNGMGEQKAIDQAANEGVRVYGLSDYCVDIPEDIREKTTVSEGGALPGIQATVMLGYANMKEEEIEEAVRRLGRAWHSL</sequence>
<keyword evidence="3" id="KW-0805">Transcription regulation</keyword>
<name>A0AB73T7K0_9FIRM</name>
<dbReference type="PANTHER" id="PTHR46577">
    <property type="entry name" value="HTH-TYPE TRANSCRIPTIONAL REGULATORY PROTEIN GABR"/>
    <property type="match status" value="1"/>
</dbReference>
<dbReference type="Proteomes" id="UP000245412">
    <property type="component" value="Unassembled WGS sequence"/>
</dbReference>